<dbReference type="Proteomes" id="UP000663836">
    <property type="component" value="Unassembled WGS sequence"/>
</dbReference>
<name>A0A819Z4R0_9BILA</name>
<protein>
    <recommendedName>
        <fullName evidence="1">Aldos-2-ulose dehydratase/isomerase (AUDH) Cupin domain-containing protein</fullName>
    </recommendedName>
</protein>
<dbReference type="AlphaFoldDB" id="A0A819Z4R0"/>
<dbReference type="Gene3D" id="2.60.120.990">
    <property type="match status" value="1"/>
</dbReference>
<dbReference type="Pfam" id="PF18637">
    <property type="entry name" value="AUDH_Cupin"/>
    <property type="match status" value="1"/>
</dbReference>
<evidence type="ECO:0000313" key="3">
    <source>
        <dbReference type="Proteomes" id="UP000663836"/>
    </source>
</evidence>
<evidence type="ECO:0000313" key="2">
    <source>
        <dbReference type="EMBL" id="CAF4158180.1"/>
    </source>
</evidence>
<accession>A0A819Z4R0</accession>
<feature type="domain" description="Aldos-2-ulose dehydratase/isomerase (AUDH) Cupin" evidence="1">
    <location>
        <begin position="203"/>
        <end position="507"/>
    </location>
</feature>
<dbReference type="EMBL" id="CAJOBD010010805">
    <property type="protein sequence ID" value="CAF4158180.1"/>
    <property type="molecule type" value="Genomic_DNA"/>
</dbReference>
<comment type="caution">
    <text evidence="2">The sequence shown here is derived from an EMBL/GenBank/DDBJ whole genome shotgun (WGS) entry which is preliminary data.</text>
</comment>
<proteinExistence type="predicted"/>
<dbReference type="SUPFAM" id="SSF69318">
    <property type="entry name" value="Integrin alpha N-terminal domain"/>
    <property type="match status" value="1"/>
</dbReference>
<evidence type="ECO:0000259" key="1">
    <source>
        <dbReference type="Pfam" id="PF18637"/>
    </source>
</evidence>
<dbReference type="InterPro" id="IPR028994">
    <property type="entry name" value="Integrin_alpha_N"/>
</dbReference>
<dbReference type="InterPro" id="IPR040887">
    <property type="entry name" value="AUDH_Cupin"/>
</dbReference>
<gene>
    <name evidence="2" type="ORF">JBS370_LOCUS34350</name>
</gene>
<reference evidence="2" key="1">
    <citation type="submission" date="2021-02" db="EMBL/GenBank/DDBJ databases">
        <authorList>
            <person name="Nowell W R."/>
        </authorList>
    </citation>
    <scope>NUCLEOTIDE SEQUENCE</scope>
</reference>
<sequence>MNKADRSCPLYEQFSSIPESDRDDPAVEQFLNIGWHNNGNLLKIIEAAGLVCNDYEVYTVVCLSDKRLLKSCTAKILEKIYDRRDVYGGYPNVHGEGPGHHVVCADFDKDGDEESLVALRGPSPNQGVHYYKPIDLSRGLFAKWKVTDDSAARIAVVDFNNNGLLGFATIGYYVPGYYIVENPSINIYYNRFANKNVQGTKELQVTKQNNELLFKVPRPHKALQYEMMPFITIGGITLSLEVIPSNSLRQVDKNTYIKVLSGVIMWIDSSTELSQTVNHSRTFVCKPKTVSSLRICSNENVITTRNEGVLLIVLKMKETMDGISRFDSIQKVTIENVLSEYCSEEVRNLSFQFIRCDEYDWKKEKCKGLEFYNMKGFEIKFVDNDEHLCYIQLWAAAQGTNCEVHNHSNISSCEVHACIINSTGKGGMMYLINSKEDYDPLTTPNSQFQKLEVSSLYEHGLLWDIDEQKKPVLRKDGTVLCPWYKWQSATDDSSIESFDIWIAFEFNAQLSIIS</sequence>
<organism evidence="2 3">
    <name type="scientific">Rotaria sordida</name>
    <dbReference type="NCBI Taxonomy" id="392033"/>
    <lineage>
        <taxon>Eukaryota</taxon>
        <taxon>Metazoa</taxon>
        <taxon>Spiralia</taxon>
        <taxon>Gnathifera</taxon>
        <taxon>Rotifera</taxon>
        <taxon>Eurotatoria</taxon>
        <taxon>Bdelloidea</taxon>
        <taxon>Philodinida</taxon>
        <taxon>Philodinidae</taxon>
        <taxon>Rotaria</taxon>
    </lineage>
</organism>